<evidence type="ECO:0000259" key="2">
    <source>
        <dbReference type="Pfam" id="PF01918"/>
    </source>
</evidence>
<accession>A0A9W8Z2B4</accession>
<dbReference type="GO" id="GO:0003676">
    <property type="term" value="F:nucleic acid binding"/>
    <property type="evidence" value="ECO:0007669"/>
    <property type="project" value="InterPro"/>
</dbReference>
<sequence length="259" mass="28588">MPGPSAFPSRAASKPEPSIRRKRDHAEFGIIPDSSSPSKPTEVVDLTTEGTQSSRKQRRLGPSTSTIPRTLPTEPHEELLAELKGKYEIITTSVISSSKINNKVTNVLSHLGHVDLFSQDSRPGVMMLHSRAADVSKMVTVMEIAKRRMGEIGQVWYQYNRVYEVEEEASQCNKVSSTSNSGARADGTPTVIEDTVLEHDNDGDESFEPMETPLDLAIRDKPATESKNTYMSIFLSRVPMPELQAKTFITLQTNAGQPT</sequence>
<feature type="domain" description="DNA/RNA-binding protein Alba-like" evidence="2">
    <location>
        <begin position="95"/>
        <end position="164"/>
    </location>
</feature>
<gene>
    <name evidence="3" type="ORF">N0V93_000499</name>
</gene>
<organism evidence="3 4">
    <name type="scientific">Gnomoniopsis smithogilvyi</name>
    <dbReference type="NCBI Taxonomy" id="1191159"/>
    <lineage>
        <taxon>Eukaryota</taxon>
        <taxon>Fungi</taxon>
        <taxon>Dikarya</taxon>
        <taxon>Ascomycota</taxon>
        <taxon>Pezizomycotina</taxon>
        <taxon>Sordariomycetes</taxon>
        <taxon>Sordariomycetidae</taxon>
        <taxon>Diaporthales</taxon>
        <taxon>Gnomoniaceae</taxon>
        <taxon>Gnomoniopsis</taxon>
    </lineage>
</organism>
<feature type="region of interest" description="Disordered" evidence="1">
    <location>
        <begin position="1"/>
        <end position="73"/>
    </location>
</feature>
<dbReference type="Pfam" id="PF01918">
    <property type="entry name" value="Alba"/>
    <property type="match status" value="1"/>
</dbReference>
<dbReference type="AlphaFoldDB" id="A0A9W8Z2B4"/>
<evidence type="ECO:0000313" key="3">
    <source>
        <dbReference type="EMBL" id="KAJ4396280.1"/>
    </source>
</evidence>
<name>A0A9W8Z2B4_9PEZI</name>
<reference evidence="3" key="1">
    <citation type="submission" date="2022-10" db="EMBL/GenBank/DDBJ databases">
        <title>Tapping the CABI collections for fungal endophytes: first genome assemblies for Collariella, Neodidymelliopsis, Ascochyta clinopodiicola, Didymella pomorum, Didymosphaeria variabile, Neocosmospora piperis and Neocucurbitaria cava.</title>
        <authorList>
            <person name="Hill R."/>
        </authorList>
    </citation>
    <scope>NUCLEOTIDE SEQUENCE</scope>
    <source>
        <strain evidence="3">IMI 355082</strain>
    </source>
</reference>
<dbReference type="Proteomes" id="UP001140453">
    <property type="component" value="Unassembled WGS sequence"/>
</dbReference>
<dbReference type="InterPro" id="IPR002775">
    <property type="entry name" value="DNA/RNA-bd_Alba-like"/>
</dbReference>
<proteinExistence type="predicted"/>
<protein>
    <recommendedName>
        <fullName evidence="2">DNA/RNA-binding protein Alba-like domain-containing protein</fullName>
    </recommendedName>
</protein>
<dbReference type="EMBL" id="JAPEVB010000001">
    <property type="protein sequence ID" value="KAJ4396280.1"/>
    <property type="molecule type" value="Genomic_DNA"/>
</dbReference>
<evidence type="ECO:0000313" key="4">
    <source>
        <dbReference type="Proteomes" id="UP001140453"/>
    </source>
</evidence>
<dbReference type="OrthoDB" id="424402at2759"/>
<evidence type="ECO:0000256" key="1">
    <source>
        <dbReference type="SAM" id="MobiDB-lite"/>
    </source>
</evidence>
<keyword evidence="4" id="KW-1185">Reference proteome</keyword>
<comment type="caution">
    <text evidence="3">The sequence shown here is derived from an EMBL/GenBank/DDBJ whole genome shotgun (WGS) entry which is preliminary data.</text>
</comment>